<dbReference type="PANTHER" id="PTHR42809">
    <property type="entry name" value="FLAVODOXIN 2"/>
    <property type="match status" value="1"/>
</dbReference>
<name>A0A417YL01_9BACI</name>
<comment type="caution">
    <text evidence="9">The sequence shown here is derived from an EMBL/GenBank/DDBJ whole genome shotgun (WGS) entry which is preliminary data.</text>
</comment>
<reference evidence="9 10" key="1">
    <citation type="journal article" date="2017" name="Int. J. Syst. Evol. Microbiol.">
        <title>Bacillus notoginsengisoli sp. nov., a novel bacterium isolated from the rhizosphere of Panax notoginseng.</title>
        <authorList>
            <person name="Zhang M.Y."/>
            <person name="Cheng J."/>
            <person name="Cai Y."/>
            <person name="Zhang T.Y."/>
            <person name="Wu Y.Y."/>
            <person name="Manikprabhu D."/>
            <person name="Li W.J."/>
            <person name="Zhang Y.X."/>
        </authorList>
    </citation>
    <scope>NUCLEOTIDE SEQUENCE [LARGE SCALE GENOMIC DNA]</scope>
    <source>
        <strain evidence="9 10">JCM 30743</strain>
    </source>
</reference>
<dbReference type="PANTHER" id="PTHR42809:SF1">
    <property type="entry name" value="FLAVODOXIN 1"/>
    <property type="match status" value="1"/>
</dbReference>
<keyword evidence="10" id="KW-1185">Reference proteome</keyword>
<evidence type="ECO:0000259" key="8">
    <source>
        <dbReference type="PROSITE" id="PS50902"/>
    </source>
</evidence>
<evidence type="ECO:0000256" key="2">
    <source>
        <dbReference type="ARBA" id="ARBA00003297"/>
    </source>
</evidence>
<evidence type="ECO:0000256" key="5">
    <source>
        <dbReference type="ARBA" id="ARBA00022630"/>
    </source>
</evidence>
<keyword evidence="5" id="KW-0285">Flavoprotein</keyword>
<dbReference type="Proteomes" id="UP000284416">
    <property type="component" value="Unassembled WGS sequence"/>
</dbReference>
<evidence type="ECO:0000256" key="7">
    <source>
        <dbReference type="ARBA" id="ARBA00022982"/>
    </source>
</evidence>
<dbReference type="InterPro" id="IPR050619">
    <property type="entry name" value="Flavodoxin"/>
</dbReference>
<dbReference type="Gene3D" id="3.40.50.360">
    <property type="match status" value="1"/>
</dbReference>
<dbReference type="InterPro" id="IPR029039">
    <property type="entry name" value="Flavoprotein-like_sf"/>
</dbReference>
<evidence type="ECO:0000313" key="9">
    <source>
        <dbReference type="EMBL" id="RHW34149.1"/>
    </source>
</evidence>
<sequence length="159" mass="17900">MGLMNYNIAIIYTSVTGNTKDLAEHLCSCFEENGQFPILYDISKFPFSEIERFHVVIIATYTWGNGDIPASMQPLYDAFEQQNTKSIITGVAGTGDSFYPSFCGAVDAFRDMLYVKSTLAATLKIELAPQESDIPRCRLFAKSILKRLEKELFQKQLES</sequence>
<dbReference type="GO" id="GO:0016651">
    <property type="term" value="F:oxidoreductase activity, acting on NAD(P)H"/>
    <property type="evidence" value="ECO:0007669"/>
    <property type="project" value="UniProtKB-ARBA"/>
</dbReference>
<dbReference type="SUPFAM" id="SSF52218">
    <property type="entry name" value="Flavoproteins"/>
    <property type="match status" value="1"/>
</dbReference>
<evidence type="ECO:0000256" key="4">
    <source>
        <dbReference type="ARBA" id="ARBA00022448"/>
    </source>
</evidence>
<accession>A0A417YL01</accession>
<evidence type="ECO:0000313" key="10">
    <source>
        <dbReference type="Proteomes" id="UP000284416"/>
    </source>
</evidence>
<keyword evidence="4" id="KW-0813">Transport</keyword>
<feature type="domain" description="Flavodoxin-like" evidence="8">
    <location>
        <begin position="8"/>
        <end position="145"/>
    </location>
</feature>
<dbReference type="OrthoDB" id="9790745at2"/>
<dbReference type="AlphaFoldDB" id="A0A417YL01"/>
<keyword evidence="7" id="KW-0249">Electron transport</keyword>
<evidence type="ECO:0000256" key="1">
    <source>
        <dbReference type="ARBA" id="ARBA00001917"/>
    </source>
</evidence>
<dbReference type="Pfam" id="PF00258">
    <property type="entry name" value="Flavodoxin_1"/>
    <property type="match status" value="1"/>
</dbReference>
<evidence type="ECO:0000256" key="3">
    <source>
        <dbReference type="ARBA" id="ARBA00005267"/>
    </source>
</evidence>
<evidence type="ECO:0000256" key="6">
    <source>
        <dbReference type="ARBA" id="ARBA00022643"/>
    </source>
</evidence>
<dbReference type="GO" id="GO:0010181">
    <property type="term" value="F:FMN binding"/>
    <property type="evidence" value="ECO:0007669"/>
    <property type="project" value="InterPro"/>
</dbReference>
<proteinExistence type="inferred from homology"/>
<dbReference type="PROSITE" id="PS50902">
    <property type="entry name" value="FLAVODOXIN_LIKE"/>
    <property type="match status" value="1"/>
</dbReference>
<dbReference type="InterPro" id="IPR008254">
    <property type="entry name" value="Flavodoxin/NO_synth"/>
</dbReference>
<keyword evidence="6" id="KW-0288">FMN</keyword>
<comment type="similarity">
    <text evidence="3">Belongs to the flavodoxin family.</text>
</comment>
<gene>
    <name evidence="9" type="ORF">D1B31_19805</name>
</gene>
<dbReference type="EMBL" id="QWEG01000015">
    <property type="protein sequence ID" value="RHW34149.1"/>
    <property type="molecule type" value="Genomic_DNA"/>
</dbReference>
<protein>
    <submittedName>
        <fullName evidence="9">Flavodoxin</fullName>
    </submittedName>
</protein>
<organism evidence="9 10">
    <name type="scientific">Neobacillus notoginsengisoli</name>
    <dbReference type="NCBI Taxonomy" id="1578198"/>
    <lineage>
        <taxon>Bacteria</taxon>
        <taxon>Bacillati</taxon>
        <taxon>Bacillota</taxon>
        <taxon>Bacilli</taxon>
        <taxon>Bacillales</taxon>
        <taxon>Bacillaceae</taxon>
        <taxon>Neobacillus</taxon>
    </lineage>
</organism>
<comment type="function">
    <text evidence="2">Low-potential electron donor to a number of redox enzymes.</text>
</comment>
<comment type="cofactor">
    <cofactor evidence="1">
        <name>FMN</name>
        <dbReference type="ChEBI" id="CHEBI:58210"/>
    </cofactor>
</comment>